<name>A0A410DN75_9CLOT</name>
<organism evidence="1 2">
    <name type="scientific">Clostridium manihotivorum</name>
    <dbReference type="NCBI Taxonomy" id="2320868"/>
    <lineage>
        <taxon>Bacteria</taxon>
        <taxon>Bacillati</taxon>
        <taxon>Bacillota</taxon>
        <taxon>Clostridia</taxon>
        <taxon>Eubacteriales</taxon>
        <taxon>Clostridiaceae</taxon>
        <taxon>Clostridium</taxon>
    </lineage>
</organism>
<gene>
    <name evidence="1" type="ORF">C1I91_02045</name>
</gene>
<keyword evidence="2" id="KW-1185">Reference proteome</keyword>
<evidence type="ECO:0000313" key="1">
    <source>
        <dbReference type="EMBL" id="QAA30542.1"/>
    </source>
</evidence>
<dbReference type="RefSeq" id="WP_128210992.1">
    <property type="nucleotide sequence ID" value="NZ_CP025746.1"/>
</dbReference>
<dbReference type="OrthoDB" id="1925955at2"/>
<proteinExistence type="predicted"/>
<sequence>MKKTTYILLSLTLIFTLILSGCGVKPDVNAKAFLDALKAQDMSKASSFMKKDGSKGEFKYDSPEQEKMIKAVFSKIDYKLDESTVKGDNATIKAKITSIDLMRVSNKMISELMPTLMAQALSGDKPDEKKQNEMMLQYMVNSINDPNAPKTQTDVTLELVKDGNQWLVKPTDDLLNALTGNYDKMANSWGNKK</sequence>
<protein>
    <submittedName>
        <fullName evidence="1">DUF4878 domain-containing protein</fullName>
    </submittedName>
</protein>
<dbReference type="KEGG" id="cmah:C1I91_02045"/>
<dbReference type="AlphaFoldDB" id="A0A410DN75"/>
<dbReference type="PROSITE" id="PS51257">
    <property type="entry name" value="PROKAR_LIPOPROTEIN"/>
    <property type="match status" value="1"/>
</dbReference>
<reference evidence="1 2" key="1">
    <citation type="submission" date="2018-01" db="EMBL/GenBank/DDBJ databases">
        <title>Genome Sequencing and Assembly of Anaerobacter polyendosporus strain CT4.</title>
        <authorList>
            <person name="Tachaapaikoon C."/>
            <person name="Sutheeworapong S."/>
            <person name="Jenjaroenpun P."/>
            <person name="Wongsurawat T."/>
            <person name="Nookeaw I."/>
            <person name="Cheawchanlertfa P."/>
            <person name="Kosugi A."/>
            <person name="Cheevadhanarak S."/>
            <person name="Ratanakhanokchai K."/>
        </authorList>
    </citation>
    <scope>NUCLEOTIDE SEQUENCE [LARGE SCALE GENOMIC DNA]</scope>
    <source>
        <strain evidence="1 2">CT4</strain>
    </source>
</reference>
<dbReference type="EMBL" id="CP025746">
    <property type="protein sequence ID" value="QAA30542.1"/>
    <property type="molecule type" value="Genomic_DNA"/>
</dbReference>
<dbReference type="Proteomes" id="UP000286268">
    <property type="component" value="Chromosome"/>
</dbReference>
<accession>A0A410DN75</accession>
<evidence type="ECO:0000313" key="2">
    <source>
        <dbReference type="Proteomes" id="UP000286268"/>
    </source>
</evidence>